<dbReference type="EMBL" id="NGKA01000003">
    <property type="protein sequence ID" value="RSU14257.1"/>
    <property type="molecule type" value="Genomic_DNA"/>
</dbReference>
<feature type="domain" description="Glycosyltransferase subfamily 4-like N-terminal" evidence="2">
    <location>
        <begin position="25"/>
        <end position="155"/>
    </location>
</feature>
<dbReference type="RefSeq" id="WP_126807109.1">
    <property type="nucleotide sequence ID" value="NZ_NGKA01000003.1"/>
</dbReference>
<gene>
    <name evidence="3" type="ORF">CBF29_02845</name>
</gene>
<organism evidence="3 4">
    <name type="scientific">Vagococcus elongatus</name>
    <dbReference type="NCBI Taxonomy" id="180344"/>
    <lineage>
        <taxon>Bacteria</taxon>
        <taxon>Bacillati</taxon>
        <taxon>Bacillota</taxon>
        <taxon>Bacilli</taxon>
        <taxon>Lactobacillales</taxon>
        <taxon>Enterococcaceae</taxon>
        <taxon>Vagococcus</taxon>
    </lineage>
</organism>
<dbReference type="OrthoDB" id="9806653at2"/>
<dbReference type="InterPro" id="IPR001296">
    <property type="entry name" value="Glyco_trans_1"/>
</dbReference>
<sequence>MKKALIVSSVASMIKIFNMDNIRILLSLGYEVDVATNFDNPGTISLADSKKLIEELREMSVGCFQIDFSRNVTDFKMIIKSFKQLRQLSLKDYDIMHCHSPIGGALARMAFKNKKTSIMYTAHGFHFFRGGPIKDWILYYPVERYLSRYTDYLLIINDGDASVAKKFKATQVIQLPGVGIDWEKYNIVISENEKKELKRKFKIDKSTKVMISVGELNNNKNHILGIKAVKELSKYDLEYIICGIGQERESLIEKSKELGVIDKVHLLGFRNDIEKIYKICDICLFPSKREGLGLAGLEAMASGLPLVTSSVGGIKDYMTNGRTGYMFSDLVNPKELVAAVEKILEMDSLKLNEISNYNKAVSKKYDKENVSGLMRKIYKEIH</sequence>
<dbReference type="InterPro" id="IPR028098">
    <property type="entry name" value="Glyco_trans_4-like_N"/>
</dbReference>
<dbReference type="AlphaFoldDB" id="A0A430B1P0"/>
<reference evidence="3 4" key="1">
    <citation type="submission" date="2017-05" db="EMBL/GenBank/DDBJ databases">
        <title>Vagococcus spp. assemblies.</title>
        <authorList>
            <person name="Gulvik C.A."/>
        </authorList>
    </citation>
    <scope>NUCLEOTIDE SEQUENCE [LARGE SCALE GENOMIC DNA]</scope>
    <source>
        <strain evidence="3 4">CCUG 51432</strain>
    </source>
</reference>
<dbReference type="SUPFAM" id="SSF53756">
    <property type="entry name" value="UDP-Glycosyltransferase/glycogen phosphorylase"/>
    <property type="match status" value="1"/>
</dbReference>
<dbReference type="PANTHER" id="PTHR45947">
    <property type="entry name" value="SULFOQUINOVOSYL TRANSFERASE SQD2"/>
    <property type="match status" value="1"/>
</dbReference>
<comment type="caution">
    <text evidence="3">The sequence shown here is derived from an EMBL/GenBank/DDBJ whole genome shotgun (WGS) entry which is preliminary data.</text>
</comment>
<evidence type="ECO:0000259" key="2">
    <source>
        <dbReference type="Pfam" id="PF13477"/>
    </source>
</evidence>
<feature type="domain" description="Glycosyl transferase family 1" evidence="1">
    <location>
        <begin position="194"/>
        <end position="358"/>
    </location>
</feature>
<dbReference type="PANTHER" id="PTHR45947:SF3">
    <property type="entry name" value="SULFOQUINOVOSYL TRANSFERASE SQD2"/>
    <property type="match status" value="1"/>
</dbReference>
<dbReference type="InterPro" id="IPR050194">
    <property type="entry name" value="Glycosyltransferase_grp1"/>
</dbReference>
<dbReference type="Pfam" id="PF13477">
    <property type="entry name" value="Glyco_trans_4_2"/>
    <property type="match status" value="1"/>
</dbReference>
<evidence type="ECO:0000313" key="4">
    <source>
        <dbReference type="Proteomes" id="UP000287605"/>
    </source>
</evidence>
<dbReference type="Proteomes" id="UP000287605">
    <property type="component" value="Unassembled WGS sequence"/>
</dbReference>
<dbReference type="Pfam" id="PF00534">
    <property type="entry name" value="Glycos_transf_1"/>
    <property type="match status" value="1"/>
</dbReference>
<dbReference type="Gene3D" id="3.40.50.2000">
    <property type="entry name" value="Glycogen Phosphorylase B"/>
    <property type="match status" value="2"/>
</dbReference>
<dbReference type="GO" id="GO:0016757">
    <property type="term" value="F:glycosyltransferase activity"/>
    <property type="evidence" value="ECO:0007669"/>
    <property type="project" value="InterPro"/>
</dbReference>
<proteinExistence type="predicted"/>
<name>A0A430B1P0_9ENTE</name>
<keyword evidence="4" id="KW-1185">Reference proteome</keyword>
<evidence type="ECO:0000259" key="1">
    <source>
        <dbReference type="Pfam" id="PF00534"/>
    </source>
</evidence>
<evidence type="ECO:0008006" key="5">
    <source>
        <dbReference type="Google" id="ProtNLM"/>
    </source>
</evidence>
<accession>A0A430B1P0</accession>
<protein>
    <recommendedName>
        <fullName evidence="5">Glycosyltransferase family 1 protein</fullName>
    </recommendedName>
</protein>
<evidence type="ECO:0000313" key="3">
    <source>
        <dbReference type="EMBL" id="RSU14257.1"/>
    </source>
</evidence>